<dbReference type="InterPro" id="IPR006143">
    <property type="entry name" value="RND_pump_MFP"/>
</dbReference>
<dbReference type="Gene3D" id="2.40.30.170">
    <property type="match status" value="1"/>
</dbReference>
<dbReference type="RefSeq" id="WP_256614636.1">
    <property type="nucleotide sequence ID" value="NZ_JANIBK010000026.1"/>
</dbReference>
<keyword evidence="2" id="KW-1133">Transmembrane helix</keyword>
<keyword evidence="6" id="KW-1185">Reference proteome</keyword>
<feature type="domain" description="Multidrug resistance protein MdtA-like C-terminal permuted SH3" evidence="4">
    <location>
        <begin position="304"/>
        <end position="361"/>
    </location>
</feature>
<gene>
    <name evidence="5" type="ORF">NP596_07290</name>
</gene>
<reference evidence="5 6" key="1">
    <citation type="submission" date="2022-07" db="EMBL/GenBank/DDBJ databases">
        <title>Methylomonas rivi sp. nov., Methylomonas rosea sp. nov., Methylomonas aureus sp. nov. and Methylomonas subterranea sp. nov., four novel methanotrophs isolated from a freshwater creek and the deep terrestrial subsurface.</title>
        <authorList>
            <person name="Abin C."/>
            <person name="Sankaranarayanan K."/>
            <person name="Garner C."/>
            <person name="Sindelar R."/>
            <person name="Kotary K."/>
            <person name="Garner R."/>
            <person name="Barclay S."/>
            <person name="Lawson P."/>
            <person name="Krumholz L."/>
        </authorList>
    </citation>
    <scope>NUCLEOTIDE SEQUENCE [LARGE SCALE GENOMIC DNA]</scope>
    <source>
        <strain evidence="5 6">WSC-6</strain>
    </source>
</reference>
<dbReference type="PANTHER" id="PTHR30469">
    <property type="entry name" value="MULTIDRUG RESISTANCE PROTEIN MDTA"/>
    <property type="match status" value="1"/>
</dbReference>
<keyword evidence="2" id="KW-0472">Membrane</keyword>
<dbReference type="NCBIfam" id="TIGR01730">
    <property type="entry name" value="RND_mfp"/>
    <property type="match status" value="1"/>
</dbReference>
<evidence type="ECO:0000259" key="3">
    <source>
        <dbReference type="Pfam" id="PF25954"/>
    </source>
</evidence>
<evidence type="ECO:0000259" key="4">
    <source>
        <dbReference type="Pfam" id="PF25967"/>
    </source>
</evidence>
<dbReference type="InterPro" id="IPR058627">
    <property type="entry name" value="MdtA-like_C"/>
</dbReference>
<evidence type="ECO:0000313" key="6">
    <source>
        <dbReference type="Proteomes" id="UP001524586"/>
    </source>
</evidence>
<dbReference type="SUPFAM" id="SSF111369">
    <property type="entry name" value="HlyD-like secretion proteins"/>
    <property type="match status" value="1"/>
</dbReference>
<dbReference type="EMBL" id="JANIBK010000026">
    <property type="protein sequence ID" value="MCQ8128261.1"/>
    <property type="molecule type" value="Genomic_DNA"/>
</dbReference>
<dbReference type="Gene3D" id="1.10.287.470">
    <property type="entry name" value="Helix hairpin bin"/>
    <property type="match status" value="1"/>
</dbReference>
<dbReference type="InterPro" id="IPR058792">
    <property type="entry name" value="Beta-barrel_RND_2"/>
</dbReference>
<keyword evidence="2" id="KW-0812">Transmembrane</keyword>
<feature type="transmembrane region" description="Helical" evidence="2">
    <location>
        <begin position="12"/>
        <end position="34"/>
    </location>
</feature>
<dbReference type="Proteomes" id="UP001524586">
    <property type="component" value="Unassembled WGS sequence"/>
</dbReference>
<name>A0ABT1U3S1_9GAMM</name>
<protein>
    <submittedName>
        <fullName evidence="5">Efflux RND transporter periplasmic adaptor subunit</fullName>
    </submittedName>
</protein>
<dbReference type="Gene3D" id="2.40.420.20">
    <property type="match status" value="1"/>
</dbReference>
<dbReference type="PANTHER" id="PTHR30469:SF15">
    <property type="entry name" value="HLYD FAMILY OF SECRETION PROTEINS"/>
    <property type="match status" value="1"/>
</dbReference>
<proteinExistence type="inferred from homology"/>
<feature type="domain" description="CusB-like beta-barrel" evidence="3">
    <location>
        <begin position="228"/>
        <end position="297"/>
    </location>
</feature>
<comment type="caution">
    <text evidence="5">The sequence shown here is derived from an EMBL/GenBank/DDBJ whole genome shotgun (WGS) entry which is preliminary data.</text>
</comment>
<evidence type="ECO:0000313" key="5">
    <source>
        <dbReference type="EMBL" id="MCQ8128261.1"/>
    </source>
</evidence>
<dbReference type="Gene3D" id="2.40.50.100">
    <property type="match status" value="1"/>
</dbReference>
<organism evidence="5 6">
    <name type="scientific">Methylomonas rivi</name>
    <dbReference type="NCBI Taxonomy" id="2952226"/>
    <lineage>
        <taxon>Bacteria</taxon>
        <taxon>Pseudomonadati</taxon>
        <taxon>Pseudomonadota</taxon>
        <taxon>Gammaproteobacteria</taxon>
        <taxon>Methylococcales</taxon>
        <taxon>Methylococcaceae</taxon>
        <taxon>Methylomonas</taxon>
    </lineage>
</organism>
<comment type="similarity">
    <text evidence="1">Belongs to the membrane fusion protein (MFP) (TC 8.A.1) family.</text>
</comment>
<evidence type="ECO:0000256" key="1">
    <source>
        <dbReference type="ARBA" id="ARBA00009477"/>
    </source>
</evidence>
<dbReference type="Pfam" id="PF25954">
    <property type="entry name" value="Beta-barrel_RND_2"/>
    <property type="match status" value="1"/>
</dbReference>
<sequence>MSENKALFTEKKWLIPSAAIGALLLVIFYALGILGGPEKVEPGTTAGVNQPLPAGAQVYQVGRQLTSNALSWQGTVRSRTVAKIAPKLNARILEVVVNPGDTVKKGAVIARLDDRDLRAAYNAAMAAQTAASAQAGQAGADEKRIIDLYQKQAATRQNYDAVLAQAKAARAMASQAASAAQQAKVMLGENVLYAPFDGVISARLKEPGDMAMPSDAVVLMHKPEDLRLEAAIASHCLDQVKLGMPVTVRLDAIHQSVEAKVDEIAPEIEPRTHTQMIKVKLPASDGLQHGQYGWLELSCQADRQALLIPETAVLHYGQLQAVKVVDGGQVHTRHIRTGKQFGDRIEVLSGLHEGESILTDGGLAE</sequence>
<evidence type="ECO:0000256" key="2">
    <source>
        <dbReference type="SAM" id="Phobius"/>
    </source>
</evidence>
<accession>A0ABT1U3S1</accession>
<dbReference type="Pfam" id="PF25967">
    <property type="entry name" value="RND-MFP_C"/>
    <property type="match status" value="1"/>
</dbReference>